<gene>
    <name evidence="1" type="ORF">ACFOGI_14805</name>
</gene>
<dbReference type="RefSeq" id="WP_390274193.1">
    <property type="nucleotide sequence ID" value="NZ_JBHRSA010000055.1"/>
</dbReference>
<evidence type="ECO:0000313" key="2">
    <source>
        <dbReference type="Proteomes" id="UP001595279"/>
    </source>
</evidence>
<keyword evidence="2" id="KW-1185">Reference proteome</keyword>
<evidence type="ECO:0000313" key="1">
    <source>
        <dbReference type="EMBL" id="MFC3041513.1"/>
    </source>
</evidence>
<dbReference type="EMBL" id="JBHRSA010000055">
    <property type="protein sequence ID" value="MFC3041513.1"/>
    <property type="molecule type" value="Genomic_DNA"/>
</dbReference>
<evidence type="ECO:0008006" key="3">
    <source>
        <dbReference type="Google" id="ProtNLM"/>
    </source>
</evidence>
<reference evidence="2" key="1">
    <citation type="journal article" date="2019" name="Int. J. Syst. Evol. Microbiol.">
        <title>The Global Catalogue of Microorganisms (GCM) 10K type strain sequencing project: providing services to taxonomists for standard genome sequencing and annotation.</title>
        <authorList>
            <consortium name="The Broad Institute Genomics Platform"/>
            <consortium name="The Broad Institute Genome Sequencing Center for Infectious Disease"/>
            <person name="Wu L."/>
            <person name="Ma J."/>
        </authorList>
    </citation>
    <scope>NUCLEOTIDE SEQUENCE [LARGE SCALE GENOMIC DNA]</scope>
    <source>
        <strain evidence="2">KCTC 13128</strain>
    </source>
</reference>
<organism evidence="1 2">
    <name type="scientific">Virgibacillus xinjiangensis</name>
    <dbReference type="NCBI Taxonomy" id="393090"/>
    <lineage>
        <taxon>Bacteria</taxon>
        <taxon>Bacillati</taxon>
        <taxon>Bacillota</taxon>
        <taxon>Bacilli</taxon>
        <taxon>Bacillales</taxon>
        <taxon>Bacillaceae</taxon>
        <taxon>Virgibacillus</taxon>
    </lineage>
</organism>
<dbReference type="Proteomes" id="UP001595279">
    <property type="component" value="Unassembled WGS sequence"/>
</dbReference>
<sequence length="53" mass="6137">MGEQERYKHLLKKVIDETENSKIKSSQELVQTLIRELSNPGEENSIRPQNAVK</sequence>
<protein>
    <recommendedName>
        <fullName evidence="3">Fur-regulated basic protein A</fullName>
    </recommendedName>
</protein>
<name>A0ABV7CYY9_9BACI</name>
<proteinExistence type="predicted"/>
<comment type="caution">
    <text evidence="1">The sequence shown here is derived from an EMBL/GenBank/DDBJ whole genome shotgun (WGS) entry which is preliminary data.</text>
</comment>
<accession>A0ABV7CYY9</accession>